<reference evidence="6" key="1">
    <citation type="journal article" date="2020" name="Nat. Ecol. Evol.">
        <title>Deeply conserved synteny resolves early events in vertebrate evolution.</title>
        <authorList>
            <person name="Simakov O."/>
            <person name="Marletaz F."/>
            <person name="Yue J.X."/>
            <person name="O'Connell B."/>
            <person name="Jenkins J."/>
            <person name="Brandt A."/>
            <person name="Calef R."/>
            <person name="Tung C.H."/>
            <person name="Huang T.K."/>
            <person name="Schmutz J."/>
            <person name="Satoh N."/>
            <person name="Yu J.K."/>
            <person name="Putnam N.H."/>
            <person name="Green R.E."/>
            <person name="Rokhsar D.S."/>
        </authorList>
    </citation>
    <scope>NUCLEOTIDE SEQUENCE [LARGE SCALE GENOMIC DNA]</scope>
    <source>
        <strain evidence="6">S238N-H82</strain>
    </source>
</reference>
<dbReference type="SUPFAM" id="SSF48484">
    <property type="entry name" value="Lipoxigenase"/>
    <property type="match status" value="1"/>
</dbReference>
<evidence type="ECO:0000259" key="5">
    <source>
        <dbReference type="PROSITE" id="PS51393"/>
    </source>
</evidence>
<evidence type="ECO:0000313" key="7">
    <source>
        <dbReference type="RefSeq" id="XP_035697695.1"/>
    </source>
</evidence>
<keyword evidence="2" id="KW-0223">Dioxygenase</keyword>
<evidence type="ECO:0000256" key="2">
    <source>
        <dbReference type="ARBA" id="ARBA00022964"/>
    </source>
</evidence>
<dbReference type="PANTHER" id="PTHR11771">
    <property type="entry name" value="LIPOXYGENASE"/>
    <property type="match status" value="1"/>
</dbReference>
<dbReference type="Gene3D" id="1.20.245.10">
    <property type="entry name" value="Lipoxygenase-1, Domain 5"/>
    <property type="match status" value="1"/>
</dbReference>
<feature type="compositionally biased region" description="Polar residues" evidence="4">
    <location>
        <begin position="1"/>
        <end position="10"/>
    </location>
</feature>
<dbReference type="OMA" id="EQHIENF"/>
<dbReference type="AlphaFoldDB" id="A0A9J7MB92"/>
<proteinExistence type="predicted"/>
<dbReference type="KEGG" id="bfo:118430781"/>
<feature type="region of interest" description="Disordered" evidence="4">
    <location>
        <begin position="1"/>
        <end position="26"/>
    </location>
</feature>
<evidence type="ECO:0000256" key="1">
    <source>
        <dbReference type="ARBA" id="ARBA00022723"/>
    </source>
</evidence>
<accession>A0A9J7MB92</accession>
<dbReference type="GO" id="GO:0046872">
    <property type="term" value="F:metal ion binding"/>
    <property type="evidence" value="ECO:0007669"/>
    <property type="project" value="UniProtKB-KW"/>
</dbReference>
<evidence type="ECO:0000256" key="3">
    <source>
        <dbReference type="ARBA" id="ARBA00023002"/>
    </source>
</evidence>
<dbReference type="Gene3D" id="3.10.450.60">
    <property type="match status" value="1"/>
</dbReference>
<dbReference type="InterPro" id="IPR020834">
    <property type="entry name" value="LipOase_CS"/>
</dbReference>
<feature type="domain" description="Lipoxygenase" evidence="5">
    <location>
        <begin position="1"/>
        <end position="272"/>
    </location>
</feature>
<dbReference type="PRINTS" id="PR00087">
    <property type="entry name" value="LIPOXYGENASE"/>
</dbReference>
<keyword evidence="1" id="KW-0479">Metal-binding</keyword>
<dbReference type="RefSeq" id="XP_035697695.1">
    <property type="nucleotide sequence ID" value="XM_035841802.1"/>
</dbReference>
<dbReference type="Proteomes" id="UP000001554">
    <property type="component" value="Chromosome 14"/>
</dbReference>
<protein>
    <submittedName>
        <fullName evidence="7">Polyunsaturated fatty acid lipoxygenase ALOX15B-like</fullName>
    </submittedName>
</protein>
<dbReference type="PROSITE" id="PS51393">
    <property type="entry name" value="LIPOXYGENASE_3"/>
    <property type="match status" value="1"/>
</dbReference>
<dbReference type="Pfam" id="PF00305">
    <property type="entry name" value="Lipoxygenase"/>
    <property type="match status" value="1"/>
</dbReference>
<dbReference type="InterPro" id="IPR036226">
    <property type="entry name" value="LipOase_C_sf"/>
</dbReference>
<dbReference type="OrthoDB" id="407298at2759"/>
<dbReference type="GO" id="GO:0016702">
    <property type="term" value="F:oxidoreductase activity, acting on single donors with incorporation of molecular oxygen, incorporation of two atoms of oxygen"/>
    <property type="evidence" value="ECO:0007669"/>
    <property type="project" value="InterPro"/>
</dbReference>
<keyword evidence="6" id="KW-1185">Reference proteome</keyword>
<sequence>MSRSLGNDGKTNWKTDENFGSQRLTGTNPTSIRVCRELPEGFGVTAAMIEPFLYGLKLADALQKNRLYYVDHTIMGVTSMANKTAPRHMCAPFGLFFVNDKKDLVPVAIQLYPNTGEEQHPVFLPSDPPNTWLLAKKWFNCADANYHEAIPHLGFTHLLVEACNLAAKQNLSISHPIHRLLEPHFIYMFAINNLALYTLISDGGGLDQTTQIGAQGSFELLKQRVKTWRLDREGTLPEDLKYRGYVIWYKTAASASAFYLHNRRQFSVFSPG</sequence>
<dbReference type="InterPro" id="IPR000907">
    <property type="entry name" value="LipOase"/>
</dbReference>
<gene>
    <name evidence="7" type="primary">LOC118430781</name>
</gene>
<evidence type="ECO:0000313" key="6">
    <source>
        <dbReference type="Proteomes" id="UP000001554"/>
    </source>
</evidence>
<reference evidence="7" key="2">
    <citation type="submission" date="2025-08" db="UniProtKB">
        <authorList>
            <consortium name="RefSeq"/>
        </authorList>
    </citation>
    <scope>IDENTIFICATION</scope>
    <source>
        <strain evidence="7">S238N-H82</strain>
        <tissue evidence="7">Testes</tissue>
    </source>
</reference>
<organism evidence="6 7">
    <name type="scientific">Branchiostoma floridae</name>
    <name type="common">Florida lancelet</name>
    <name type="synonym">Amphioxus</name>
    <dbReference type="NCBI Taxonomy" id="7739"/>
    <lineage>
        <taxon>Eukaryota</taxon>
        <taxon>Metazoa</taxon>
        <taxon>Chordata</taxon>
        <taxon>Cephalochordata</taxon>
        <taxon>Leptocardii</taxon>
        <taxon>Amphioxiformes</taxon>
        <taxon>Branchiostomatidae</taxon>
        <taxon>Branchiostoma</taxon>
    </lineage>
</organism>
<dbReference type="GO" id="GO:0034440">
    <property type="term" value="P:lipid oxidation"/>
    <property type="evidence" value="ECO:0007669"/>
    <property type="project" value="InterPro"/>
</dbReference>
<dbReference type="InterPro" id="IPR013819">
    <property type="entry name" value="LipOase_C"/>
</dbReference>
<keyword evidence="3" id="KW-0560">Oxidoreductase</keyword>
<dbReference type="PROSITE" id="PS00081">
    <property type="entry name" value="LIPOXYGENASE_2"/>
    <property type="match status" value="1"/>
</dbReference>
<name>A0A9J7MB92_BRAFL</name>
<evidence type="ECO:0000256" key="4">
    <source>
        <dbReference type="SAM" id="MobiDB-lite"/>
    </source>
</evidence>
<dbReference type="GeneID" id="118430781"/>